<dbReference type="Proteomes" id="UP000319525">
    <property type="component" value="Unassembled WGS sequence"/>
</dbReference>
<dbReference type="GO" id="GO:0042732">
    <property type="term" value="P:D-xylose metabolic process"/>
    <property type="evidence" value="ECO:0007669"/>
    <property type="project" value="UniProtKB-KW"/>
</dbReference>
<dbReference type="InterPro" id="IPR018485">
    <property type="entry name" value="FGGY_C"/>
</dbReference>
<dbReference type="PANTHER" id="PTHR43095:SF5">
    <property type="entry name" value="XYLULOSE KINASE"/>
    <property type="match status" value="1"/>
</dbReference>
<comment type="caution">
    <text evidence="7">The sequence shown here is derived from an EMBL/GenBank/DDBJ whole genome shotgun (WGS) entry which is preliminary data.</text>
</comment>
<evidence type="ECO:0000256" key="3">
    <source>
        <dbReference type="ARBA" id="ARBA00022679"/>
    </source>
</evidence>
<dbReference type="EMBL" id="BJML01000007">
    <property type="protein sequence ID" value="GEB46246.1"/>
    <property type="molecule type" value="Genomic_DNA"/>
</dbReference>
<dbReference type="Gene3D" id="3.30.420.40">
    <property type="match status" value="2"/>
</dbReference>
<evidence type="ECO:0000256" key="4">
    <source>
        <dbReference type="ARBA" id="ARBA00022777"/>
    </source>
</evidence>
<evidence type="ECO:0000256" key="2">
    <source>
        <dbReference type="ARBA" id="ARBA00022629"/>
    </source>
</evidence>
<evidence type="ECO:0000259" key="6">
    <source>
        <dbReference type="Pfam" id="PF02782"/>
    </source>
</evidence>
<dbReference type="PIRSF" id="PIRSF000538">
    <property type="entry name" value="GlpK"/>
    <property type="match status" value="1"/>
</dbReference>
<dbReference type="RefSeq" id="WP_141377475.1">
    <property type="nucleotide sequence ID" value="NZ_BJML01000007.1"/>
</dbReference>
<dbReference type="InterPro" id="IPR018484">
    <property type="entry name" value="FGGY_N"/>
</dbReference>
<keyword evidence="2" id="KW-0859">Xylose metabolism</keyword>
<gene>
    <name evidence="7" type="primary">xylB_2</name>
    <name evidence="7" type="ORF">MTE01_21910</name>
</gene>
<dbReference type="PANTHER" id="PTHR43095">
    <property type="entry name" value="SUGAR KINASE"/>
    <property type="match status" value="1"/>
</dbReference>
<evidence type="ECO:0000313" key="7">
    <source>
        <dbReference type="EMBL" id="GEB46246.1"/>
    </source>
</evidence>
<dbReference type="SUPFAM" id="SSF53067">
    <property type="entry name" value="Actin-like ATPase domain"/>
    <property type="match status" value="2"/>
</dbReference>
<comment type="similarity">
    <text evidence="1">Belongs to the FGGY kinase family.</text>
</comment>
<evidence type="ECO:0000256" key="1">
    <source>
        <dbReference type="ARBA" id="ARBA00009156"/>
    </source>
</evidence>
<name>A0A4Y3QLF1_MICTE</name>
<proteinExistence type="inferred from homology"/>
<feature type="domain" description="Carbohydrate kinase FGGY C-terminal" evidence="6">
    <location>
        <begin position="252"/>
        <end position="434"/>
    </location>
</feature>
<dbReference type="OrthoDB" id="9782710at2"/>
<sequence length="483" mass="49922">MRLVAGIDSSTQSCKVTVRDLDTGVCVREGSAPHPAATIVDPDVWWHALLDAVQAAGGLDDVLAVSVSGQQHTPIFLDATGTPVTASPLWNDLGSHPHMMALNAELGRDTWIRRTGLPLTLSDTVVKARWLRDEFPDAAARTAAIAVVHDWLTWRLRGFGPGTGGIDSLVTDRSEASGTGYWSGETGEYTLDLLEHAFGHPVVLPVILGPLERAGVTAAGLPGIPAGLPIGVGSGDNAAAALALGLEEGDAVLSLGTSGVVYARTADPVHDYAGYVCSYADATGDHLPIVATLNAARNLQVGAELLGCTHEELAELALAAPPGAEGLTLLPYFEGERTPDLPHARAAVLGASLSNFTRANMARAIVEGTVASQVAMLDALAACGVHSRRLLVIGGAAKNRAVQRVLAELVDLPLAVPTADEYVAKGAAMQAAAALTGAFPRWSVETSPVAPAPPAPQVARQHHDAQLALGYLASAPSPTPARV</sequence>
<protein>
    <submittedName>
        <fullName evidence="7">Xylulokinase</fullName>
    </submittedName>
</protein>
<dbReference type="GeneID" id="57144878"/>
<dbReference type="Pfam" id="PF00370">
    <property type="entry name" value="FGGY_N"/>
    <property type="match status" value="1"/>
</dbReference>
<dbReference type="GO" id="GO:0016301">
    <property type="term" value="F:kinase activity"/>
    <property type="evidence" value="ECO:0007669"/>
    <property type="project" value="UniProtKB-KW"/>
</dbReference>
<evidence type="ECO:0000259" key="5">
    <source>
        <dbReference type="Pfam" id="PF00370"/>
    </source>
</evidence>
<accession>A0A4Y3QLF1</accession>
<dbReference type="Pfam" id="PF02782">
    <property type="entry name" value="FGGY_C"/>
    <property type="match status" value="1"/>
</dbReference>
<reference evidence="7 8" key="1">
    <citation type="submission" date="2019-06" db="EMBL/GenBank/DDBJ databases">
        <title>Whole genome shotgun sequence of Microbacterium testaceum NBRC 12675.</title>
        <authorList>
            <person name="Hosoyama A."/>
            <person name="Uohara A."/>
            <person name="Ohji S."/>
            <person name="Ichikawa N."/>
        </authorList>
    </citation>
    <scope>NUCLEOTIDE SEQUENCE [LARGE SCALE GENOMIC DNA]</scope>
    <source>
        <strain evidence="7 8">NBRC 12675</strain>
    </source>
</reference>
<keyword evidence="4 7" id="KW-0418">Kinase</keyword>
<keyword evidence="2" id="KW-0119">Carbohydrate metabolism</keyword>
<feature type="domain" description="Carbohydrate kinase FGGY N-terminal" evidence="5">
    <location>
        <begin position="5"/>
        <end position="242"/>
    </location>
</feature>
<dbReference type="InterPro" id="IPR050406">
    <property type="entry name" value="FGGY_Carb_Kinase"/>
</dbReference>
<keyword evidence="3" id="KW-0808">Transferase</keyword>
<dbReference type="AlphaFoldDB" id="A0A4Y3QLF1"/>
<evidence type="ECO:0000313" key="8">
    <source>
        <dbReference type="Proteomes" id="UP000319525"/>
    </source>
</evidence>
<dbReference type="InterPro" id="IPR000577">
    <property type="entry name" value="Carb_kinase_FGGY"/>
</dbReference>
<dbReference type="InterPro" id="IPR043129">
    <property type="entry name" value="ATPase_NBD"/>
</dbReference>
<organism evidence="7 8">
    <name type="scientific">Microbacterium testaceum</name>
    <name type="common">Aureobacterium testaceum</name>
    <name type="synonym">Brevibacterium testaceum</name>
    <dbReference type="NCBI Taxonomy" id="2033"/>
    <lineage>
        <taxon>Bacteria</taxon>
        <taxon>Bacillati</taxon>
        <taxon>Actinomycetota</taxon>
        <taxon>Actinomycetes</taxon>
        <taxon>Micrococcales</taxon>
        <taxon>Microbacteriaceae</taxon>
        <taxon>Microbacterium</taxon>
    </lineage>
</organism>